<feature type="compositionally biased region" description="Polar residues" evidence="2">
    <location>
        <begin position="766"/>
        <end position="775"/>
    </location>
</feature>
<feature type="compositionally biased region" description="Acidic residues" evidence="2">
    <location>
        <begin position="181"/>
        <end position="190"/>
    </location>
</feature>
<dbReference type="SUPFAM" id="SSF47576">
    <property type="entry name" value="Calponin-homology domain, CH-domain"/>
    <property type="match status" value="1"/>
</dbReference>
<keyword evidence="1" id="KW-0597">Phosphoprotein</keyword>
<feature type="domain" description="Calponin-homology (CH)" evidence="4">
    <location>
        <begin position="1176"/>
        <end position="1289"/>
    </location>
</feature>
<dbReference type="InterPro" id="IPR001849">
    <property type="entry name" value="PH_domain"/>
</dbReference>
<evidence type="ECO:0000259" key="4">
    <source>
        <dbReference type="PROSITE" id="PS50021"/>
    </source>
</evidence>
<sequence>MIEAELADHRTRLSTQGRNERGEVGLFPQSYTSSRPPSYFPSEGGDQADSPVLGGTAASTVSPPTPALAHDEVAPPLPHDAPVQHETLSPTLGSQRRDSVSDASLHSQVDDEDDEAPVQGLNGVRPADGAAHRAALAAKAMENAEREAQEERERAERRRREDEERYEKRKSGFIEGLQLSDESDDDEPEPEVAPVLTTRLDEPVEEVEELRDESIGRQSVDETGSSLVRPRADTQASTYAESVYSNASSAPPIPSPPVPGAANAPSPSIALAASEPSPSTALAPEPASIALPASPAIEATESSAAEPVEAPATKGDETPRSGNEASPDESAGGIADTLKAASESTAGVLTAGAAGLVAAVGAAAAATGVALQGDDDKAREVAPVSQAAAMQSQEEELAAPVEATAALDSDATATAAAPPPPDETAVPVEVPARAATPVQATAADAAVESAPAVESVPVAAAASQPAAAPPVLVDSARATTPPAALSAPLAQPVSPASLDQSRASTPATSAAPLSSSVVTGATTATASTSEQGEAKELPADPMTWNVDEVVAWGKQKGFDALTVGKFAEHEISGDVLLEMDVAMLKEIDLIAFGRRVHIFNAIKELRLRTQPPRPTSALNTSHSTSGGSFLSPALSGYEPDSPTNYTPGSPTAAYLHQTPQMRWEQQQHDRNPGLGFEDDSAPASLRSPSSLGQQSVSNLRSSRSIPSSVEGATPSVPHTRSTTVDSVKSTTVAPEPVVAKAIPEEPVAEEGGSTTEGDLARKPKSRPSTASSLRPRSSRRTADKGAGEGSATSTPPSPALGSSQERKLSKSEKGSFFGTALPLPGRNRKPPPRVPSALLIDSDGAVARPRPRSSYQDRAKRSTRLFSSFGAGSGSDKASPTTLESPRSRPSNSTLGGGRDAPTTMTVKSVDPATREMTREKAELVTSGNLMDKIGRPDHSGWMRKRGEKYNTWKMRFFVLKGTYLYYLKSEAEQKAKGFIDLTGYRVIADPSIHPGEYGFKIVHDGARTHFFAAAEQITVRTWMKEIMKATILRDYSAPVVSSCDIEVLPLETAKTMVPYPRPPSPTRRAEIQKERYAGANPNTLSQKDAAILMDFAPGSPLMNGEALFSSVSTGKRPSVGTNGLQSRNESADTVKLAKAGQKSPATATSASLAPPVPAEPVPDTIAPRPVRAMSETTNAELLAWLNQNLPSSCPLAADFSLSLRSGRLLVRLVENLSGDSSDIKDAQFDEFQQQPGDSFDTAYLDTIFSVFDFLTPRVSTDDVSMEDMIAGREPRLALLVSRIRAKYQPEHGGPAQPAAVTLA</sequence>
<dbReference type="PROSITE" id="PS50003">
    <property type="entry name" value="PH_DOMAIN"/>
    <property type="match status" value="1"/>
</dbReference>
<dbReference type="GO" id="GO:0007032">
    <property type="term" value="P:endosome organization"/>
    <property type="evidence" value="ECO:0007669"/>
    <property type="project" value="TreeGrafter"/>
</dbReference>
<dbReference type="PANTHER" id="PTHR22902">
    <property type="entry name" value="SESQUIPEDALIAN"/>
    <property type="match status" value="1"/>
</dbReference>
<feature type="region of interest" description="Disordered" evidence="2">
    <location>
        <begin position="610"/>
        <end position="917"/>
    </location>
</feature>
<comment type="caution">
    <text evidence="6">The sequence shown here is derived from an EMBL/GenBank/DDBJ whole genome shotgun (WGS) entry which is preliminary data.</text>
</comment>
<evidence type="ECO:0000259" key="3">
    <source>
        <dbReference type="PROSITE" id="PS50003"/>
    </source>
</evidence>
<dbReference type="Pfam" id="PF00169">
    <property type="entry name" value="PH"/>
    <property type="match status" value="1"/>
</dbReference>
<accession>A0A5C5FU60</accession>
<dbReference type="Gene3D" id="1.10.150.50">
    <property type="entry name" value="Transcription Factor, Ets-1"/>
    <property type="match status" value="1"/>
</dbReference>
<name>A0A5C5FU60_9BASI</name>
<feature type="compositionally biased region" description="Basic and acidic residues" evidence="2">
    <location>
        <begin position="1"/>
        <end position="11"/>
    </location>
</feature>
<feature type="region of interest" description="Disordered" evidence="2">
    <location>
        <begin position="484"/>
        <end position="537"/>
    </location>
</feature>
<dbReference type="OrthoDB" id="73680at2759"/>
<dbReference type="GO" id="GO:0005769">
    <property type="term" value="C:early endosome"/>
    <property type="evidence" value="ECO:0007669"/>
    <property type="project" value="TreeGrafter"/>
</dbReference>
<dbReference type="InterPro" id="IPR011993">
    <property type="entry name" value="PH-like_dom_sf"/>
</dbReference>
<feature type="compositionally biased region" description="Low complexity" evidence="2">
    <location>
        <begin position="127"/>
        <end position="141"/>
    </location>
</feature>
<feature type="domain" description="SAM" evidence="5">
    <location>
        <begin position="544"/>
        <end position="608"/>
    </location>
</feature>
<evidence type="ECO:0000259" key="5">
    <source>
        <dbReference type="PROSITE" id="PS50105"/>
    </source>
</evidence>
<dbReference type="SMART" id="SM00233">
    <property type="entry name" value="PH"/>
    <property type="match status" value="1"/>
</dbReference>
<feature type="compositionally biased region" description="Basic and acidic residues" evidence="2">
    <location>
        <begin position="142"/>
        <end position="172"/>
    </location>
</feature>
<feature type="compositionally biased region" description="Low complexity" evidence="2">
    <location>
        <begin position="484"/>
        <end position="529"/>
    </location>
</feature>
<dbReference type="GO" id="GO:0055037">
    <property type="term" value="C:recycling endosome"/>
    <property type="evidence" value="ECO:0007669"/>
    <property type="project" value="TreeGrafter"/>
</dbReference>
<feature type="compositionally biased region" description="Low complexity" evidence="2">
    <location>
        <begin position="681"/>
        <end position="709"/>
    </location>
</feature>
<dbReference type="PROSITE" id="PS50105">
    <property type="entry name" value="SAM_DOMAIN"/>
    <property type="match status" value="1"/>
</dbReference>
<dbReference type="SMART" id="SM00454">
    <property type="entry name" value="SAM"/>
    <property type="match status" value="1"/>
</dbReference>
<feature type="compositionally biased region" description="Polar residues" evidence="2">
    <location>
        <begin position="876"/>
        <end position="894"/>
    </location>
</feature>
<feature type="compositionally biased region" description="Low complexity" evidence="2">
    <location>
        <begin position="1144"/>
        <end position="1154"/>
    </location>
</feature>
<dbReference type="InterPro" id="IPR036872">
    <property type="entry name" value="CH_dom_sf"/>
</dbReference>
<feature type="region of interest" description="Disordered" evidence="2">
    <location>
        <begin position="1112"/>
        <end position="1163"/>
    </location>
</feature>
<dbReference type="InterPro" id="IPR001715">
    <property type="entry name" value="CH_dom"/>
</dbReference>
<organism evidence="6 7">
    <name type="scientific">Rhodotorula diobovata</name>
    <dbReference type="NCBI Taxonomy" id="5288"/>
    <lineage>
        <taxon>Eukaryota</taxon>
        <taxon>Fungi</taxon>
        <taxon>Dikarya</taxon>
        <taxon>Basidiomycota</taxon>
        <taxon>Pucciniomycotina</taxon>
        <taxon>Microbotryomycetes</taxon>
        <taxon>Sporidiobolales</taxon>
        <taxon>Sporidiobolaceae</taxon>
        <taxon>Rhodotorula</taxon>
    </lineage>
</organism>
<keyword evidence="7" id="KW-1185">Reference proteome</keyword>
<evidence type="ECO:0000313" key="7">
    <source>
        <dbReference type="Proteomes" id="UP000311382"/>
    </source>
</evidence>
<feature type="compositionally biased region" description="Low complexity" evidence="2">
    <location>
        <begin position="719"/>
        <end position="732"/>
    </location>
</feature>
<feature type="compositionally biased region" description="Polar residues" evidence="2">
    <location>
        <begin position="616"/>
        <end position="628"/>
    </location>
</feature>
<protein>
    <submittedName>
        <fullName evidence="6">Putative phospholipid binding protein</fullName>
    </submittedName>
</protein>
<feature type="domain" description="PH" evidence="3">
    <location>
        <begin position="936"/>
        <end position="1032"/>
    </location>
</feature>
<feature type="region of interest" description="Disordered" evidence="2">
    <location>
        <begin position="1"/>
        <end position="338"/>
    </location>
</feature>
<feature type="region of interest" description="Disordered" evidence="2">
    <location>
        <begin position="403"/>
        <end position="432"/>
    </location>
</feature>
<dbReference type="STRING" id="5288.A0A5C5FU60"/>
<gene>
    <name evidence="6" type="ORF">DMC30DRAFT_14210</name>
</gene>
<dbReference type="InterPro" id="IPR001660">
    <property type="entry name" value="SAM"/>
</dbReference>
<dbReference type="PROSITE" id="PS50021">
    <property type="entry name" value="CH"/>
    <property type="match status" value="1"/>
</dbReference>
<feature type="compositionally biased region" description="Polar residues" evidence="2">
    <location>
        <begin position="1112"/>
        <end position="1129"/>
    </location>
</feature>
<reference evidence="6 7" key="1">
    <citation type="submission" date="2019-03" db="EMBL/GenBank/DDBJ databases">
        <title>Rhodosporidium diobovatum UCD-FST 08-225 genome sequencing, assembly, and annotation.</title>
        <authorList>
            <person name="Fakankun I.U."/>
            <person name="Fristensky B."/>
            <person name="Levin D.B."/>
        </authorList>
    </citation>
    <scope>NUCLEOTIDE SEQUENCE [LARGE SCALE GENOMIC DNA]</scope>
    <source>
        <strain evidence="6 7">UCD-FST 08-225</strain>
    </source>
</reference>
<dbReference type="CDD" id="cd09535">
    <property type="entry name" value="SAM_BOI-like_fungal"/>
    <property type="match status" value="1"/>
</dbReference>
<dbReference type="SUPFAM" id="SSF50729">
    <property type="entry name" value="PH domain-like"/>
    <property type="match status" value="1"/>
</dbReference>
<dbReference type="GO" id="GO:0042147">
    <property type="term" value="P:retrograde transport, endosome to Golgi"/>
    <property type="evidence" value="ECO:0007669"/>
    <property type="project" value="TreeGrafter"/>
</dbReference>
<evidence type="ECO:0000256" key="2">
    <source>
        <dbReference type="SAM" id="MobiDB-lite"/>
    </source>
</evidence>
<dbReference type="PANTHER" id="PTHR22902:SF27">
    <property type="entry name" value="PLECKSTRIN HOMOLOGY DOMAIN-CONTAINING FAMILY A MEMBER 3"/>
    <property type="match status" value="1"/>
</dbReference>
<evidence type="ECO:0000256" key="1">
    <source>
        <dbReference type="ARBA" id="ARBA00022553"/>
    </source>
</evidence>
<dbReference type="GO" id="GO:0005829">
    <property type="term" value="C:cytosol"/>
    <property type="evidence" value="ECO:0007669"/>
    <property type="project" value="GOC"/>
</dbReference>
<evidence type="ECO:0000313" key="6">
    <source>
        <dbReference type="EMBL" id="TNY19261.1"/>
    </source>
</evidence>
<dbReference type="Pfam" id="PF07647">
    <property type="entry name" value="SAM_2"/>
    <property type="match status" value="1"/>
</dbReference>
<feature type="compositionally biased region" description="Basic and acidic residues" evidence="2">
    <location>
        <begin position="804"/>
        <end position="813"/>
    </location>
</feature>
<dbReference type="InterPro" id="IPR013761">
    <property type="entry name" value="SAM/pointed_sf"/>
</dbReference>
<dbReference type="GO" id="GO:0005802">
    <property type="term" value="C:trans-Golgi network"/>
    <property type="evidence" value="ECO:0007669"/>
    <property type="project" value="TreeGrafter"/>
</dbReference>
<dbReference type="GO" id="GO:0001881">
    <property type="term" value="P:receptor recycling"/>
    <property type="evidence" value="ECO:0007669"/>
    <property type="project" value="TreeGrafter"/>
</dbReference>
<feature type="compositionally biased region" description="Low complexity" evidence="2">
    <location>
        <begin position="403"/>
        <end position="416"/>
    </location>
</feature>
<feature type="compositionally biased region" description="Low complexity" evidence="2">
    <location>
        <begin position="281"/>
        <end position="313"/>
    </location>
</feature>
<dbReference type="InterPro" id="IPR045188">
    <property type="entry name" value="Boi1/Boi2-like"/>
</dbReference>
<dbReference type="SUPFAM" id="SSF47769">
    <property type="entry name" value="SAM/Pointed domain"/>
    <property type="match status" value="1"/>
</dbReference>
<dbReference type="Gene3D" id="2.30.29.30">
    <property type="entry name" value="Pleckstrin-homology domain (PH domain)/Phosphotyrosine-binding domain (PTB)"/>
    <property type="match status" value="1"/>
</dbReference>
<feature type="compositionally biased region" description="Polar residues" evidence="2">
    <location>
        <begin position="234"/>
        <end position="244"/>
    </location>
</feature>
<dbReference type="CDD" id="cd13316">
    <property type="entry name" value="PH_Boi"/>
    <property type="match status" value="1"/>
</dbReference>
<dbReference type="Proteomes" id="UP000311382">
    <property type="component" value="Unassembled WGS sequence"/>
</dbReference>
<dbReference type="EMBL" id="SOZI01000102">
    <property type="protein sequence ID" value="TNY19261.1"/>
    <property type="molecule type" value="Genomic_DNA"/>
</dbReference>
<proteinExistence type="predicted"/>
<feature type="compositionally biased region" description="Low complexity" evidence="2">
    <location>
        <begin position="423"/>
        <end position="432"/>
    </location>
</feature>